<gene>
    <name evidence="3" type="ORF">BW732_03525</name>
</gene>
<dbReference type="PANTHER" id="PTHR43546:SF3">
    <property type="entry name" value="UPF0173 METAL-DEPENDENT HYDROLASE MJ1163"/>
    <property type="match status" value="1"/>
</dbReference>
<keyword evidence="4" id="KW-1185">Reference proteome</keyword>
<dbReference type="Proteomes" id="UP000188246">
    <property type="component" value="Chromosome"/>
</dbReference>
<dbReference type="SMART" id="SM00849">
    <property type="entry name" value="Lactamase_B"/>
    <property type="match status" value="1"/>
</dbReference>
<dbReference type="PANTHER" id="PTHR43546">
    <property type="entry name" value="UPF0173 METAL-DEPENDENT HYDROLASE MJ1163-RELATED"/>
    <property type="match status" value="1"/>
</dbReference>
<dbReference type="Gene3D" id="3.60.15.10">
    <property type="entry name" value="Ribonuclease Z/Hydroxyacylglutathione hydrolase-like"/>
    <property type="match status" value="1"/>
</dbReference>
<dbReference type="Pfam" id="PF12706">
    <property type="entry name" value="Lactamase_B_2"/>
    <property type="match status" value="1"/>
</dbReference>
<proteinExistence type="inferred from homology"/>
<comment type="similarity">
    <text evidence="2">Belongs to the UPF0173 family.</text>
</comment>
<dbReference type="STRING" id="633807.BW732_03525"/>
<dbReference type="InterPro" id="IPR001279">
    <property type="entry name" value="Metallo-B-lactamas"/>
</dbReference>
<reference evidence="3 4" key="1">
    <citation type="journal article" date="2010" name="Int. J. Syst. Evol. Microbiol.">
        <title>Vagococcus penaei sp. nov., isolated from spoilage microbiota of cooked shrimp (Penaeus vannamei).</title>
        <authorList>
            <person name="Jaffres E."/>
            <person name="Prevost H."/>
            <person name="Rossero A."/>
            <person name="Joffraud J.J."/>
            <person name="Dousset X."/>
        </authorList>
    </citation>
    <scope>NUCLEOTIDE SEQUENCE [LARGE SCALE GENOMIC DNA]</scope>
    <source>
        <strain evidence="3 4">CD276</strain>
    </source>
</reference>
<sequence>MKLTYHGHSVVMITTDDGTRIIIDPFITGNELTDLISSDVQADYLLITHGHGDHIGDMVEIAKNNQATVIAIPELTHYAITQGVDTVHSLNIGGAFDFPFGRVKMVFAQHSSGYEIDGQMVYMGEPAGFVLQIDGKTIYHAGDTAYFSDLALLNDDFTIDVAFLPIGDNFTMGPDDAVKASQKIQAKTVVPIHYNTFPVIKQNPEEFVAKLPKGMGYVMQVGDELNL</sequence>
<dbReference type="KEGG" id="vpi:BW732_03525"/>
<evidence type="ECO:0000256" key="1">
    <source>
        <dbReference type="ARBA" id="ARBA00022801"/>
    </source>
</evidence>
<dbReference type="OrthoDB" id="9789133at2"/>
<dbReference type="InterPro" id="IPR036866">
    <property type="entry name" value="RibonucZ/Hydroxyglut_hydro"/>
</dbReference>
<dbReference type="AlphaFoldDB" id="A0A1Q2D5B0"/>
<organism evidence="3 4">
    <name type="scientific">Vagococcus penaei</name>
    <dbReference type="NCBI Taxonomy" id="633807"/>
    <lineage>
        <taxon>Bacteria</taxon>
        <taxon>Bacillati</taxon>
        <taxon>Bacillota</taxon>
        <taxon>Bacilli</taxon>
        <taxon>Lactobacillales</taxon>
        <taxon>Enterococcaceae</taxon>
        <taxon>Vagococcus</taxon>
    </lineage>
</organism>
<name>A0A1Q2D5B0_9ENTE</name>
<dbReference type="RefSeq" id="WP_077275488.1">
    <property type="nucleotide sequence ID" value="NZ_CP019609.1"/>
</dbReference>
<accession>A0A1Q2D5B0</accession>
<dbReference type="InterPro" id="IPR050114">
    <property type="entry name" value="UPF0173_UPF0282_UlaG_hydrolase"/>
</dbReference>
<protein>
    <recommendedName>
        <fullName evidence="2">UPF0173 metal-dependent hydrolase BW732_03525</fullName>
    </recommendedName>
</protein>
<dbReference type="EMBL" id="CP019609">
    <property type="protein sequence ID" value="AQP53397.1"/>
    <property type="molecule type" value="Genomic_DNA"/>
</dbReference>
<evidence type="ECO:0000256" key="2">
    <source>
        <dbReference type="HAMAP-Rule" id="MF_00457"/>
    </source>
</evidence>
<dbReference type="SUPFAM" id="SSF56281">
    <property type="entry name" value="Metallo-hydrolase/oxidoreductase"/>
    <property type="match status" value="1"/>
</dbReference>
<evidence type="ECO:0000313" key="4">
    <source>
        <dbReference type="Proteomes" id="UP000188246"/>
    </source>
</evidence>
<keyword evidence="1 2" id="KW-0378">Hydrolase</keyword>
<evidence type="ECO:0000313" key="3">
    <source>
        <dbReference type="EMBL" id="AQP53397.1"/>
    </source>
</evidence>
<dbReference type="HAMAP" id="MF_00457">
    <property type="entry name" value="UPF0173"/>
    <property type="match status" value="1"/>
</dbReference>
<dbReference type="InterPro" id="IPR022877">
    <property type="entry name" value="UPF0173"/>
</dbReference>
<dbReference type="NCBIfam" id="NF001911">
    <property type="entry name" value="PRK00685.1"/>
    <property type="match status" value="1"/>
</dbReference>
<dbReference type="GO" id="GO:0016787">
    <property type="term" value="F:hydrolase activity"/>
    <property type="evidence" value="ECO:0007669"/>
    <property type="project" value="UniProtKB-UniRule"/>
</dbReference>